<keyword evidence="3" id="KW-0813">Transport</keyword>
<dbReference type="EnsemblMetazoa" id="GMOY008171-RA">
    <property type="protein sequence ID" value="GMOY008171-PA"/>
    <property type="gene ID" value="GMOY008171"/>
</dbReference>
<evidence type="ECO:0000256" key="2">
    <source>
        <dbReference type="ARBA" id="ARBA00009904"/>
    </source>
</evidence>
<dbReference type="Proteomes" id="UP000092444">
    <property type="component" value="Unassembled WGS sequence"/>
</dbReference>
<evidence type="ECO:0000256" key="7">
    <source>
        <dbReference type="ARBA" id="ARBA00023136"/>
    </source>
</evidence>
<keyword evidence="4" id="KW-0812">Transmembrane</keyword>
<evidence type="ECO:0000256" key="5">
    <source>
        <dbReference type="ARBA" id="ARBA00022989"/>
    </source>
</evidence>
<name>A0A1B0G4C4_GLOMM</name>
<proteinExistence type="inferred from homology"/>
<comment type="subcellular location">
    <subcellularLocation>
        <location evidence="1">Membrane</location>
        <topology evidence="1">Multi-pass membrane protein</topology>
    </subcellularLocation>
</comment>
<dbReference type="EMBL" id="CCAG010006093">
    <property type="status" value="NOT_ANNOTATED_CDS"/>
    <property type="molecule type" value="Genomic_DNA"/>
</dbReference>
<evidence type="ECO:0000256" key="1">
    <source>
        <dbReference type="ARBA" id="ARBA00004141"/>
    </source>
</evidence>
<keyword evidence="9" id="KW-1185">Reference proteome</keyword>
<accession>A0A1B0G4C4</accession>
<dbReference type="AlphaFoldDB" id="A0A1B0G4C4"/>
<keyword evidence="5" id="KW-1133">Transmembrane helix</keyword>
<keyword evidence="6" id="KW-0406">Ion transport</keyword>
<evidence type="ECO:0000313" key="9">
    <source>
        <dbReference type="Proteomes" id="UP000092444"/>
    </source>
</evidence>
<dbReference type="GO" id="GO:0033179">
    <property type="term" value="C:proton-transporting V-type ATPase, V0 domain"/>
    <property type="evidence" value="ECO:0007669"/>
    <property type="project" value="InterPro"/>
</dbReference>
<dbReference type="VEuPathDB" id="VectorBase:GMOY008171"/>
<sequence>MGLLSCYTGFVYNGVFSKSMNIFGSTWSIEFNTSTPHTRQYHNLGYLYKNLLKTTSSIYAAI</sequence>
<evidence type="ECO:0000256" key="6">
    <source>
        <dbReference type="ARBA" id="ARBA00023065"/>
    </source>
</evidence>
<protein>
    <submittedName>
        <fullName evidence="8">V-type proton ATPase subunit a</fullName>
    </submittedName>
</protein>
<dbReference type="Pfam" id="PF01496">
    <property type="entry name" value="V_ATPase_I"/>
    <property type="match status" value="1"/>
</dbReference>
<evidence type="ECO:0000256" key="4">
    <source>
        <dbReference type="ARBA" id="ARBA00022692"/>
    </source>
</evidence>
<organism evidence="8 9">
    <name type="scientific">Glossina morsitans morsitans</name>
    <name type="common">Savannah tsetse fly</name>
    <dbReference type="NCBI Taxonomy" id="37546"/>
    <lineage>
        <taxon>Eukaryota</taxon>
        <taxon>Metazoa</taxon>
        <taxon>Ecdysozoa</taxon>
        <taxon>Arthropoda</taxon>
        <taxon>Hexapoda</taxon>
        <taxon>Insecta</taxon>
        <taxon>Pterygota</taxon>
        <taxon>Neoptera</taxon>
        <taxon>Endopterygota</taxon>
        <taxon>Diptera</taxon>
        <taxon>Brachycera</taxon>
        <taxon>Muscomorpha</taxon>
        <taxon>Hippoboscoidea</taxon>
        <taxon>Glossinidae</taxon>
        <taxon>Glossina</taxon>
    </lineage>
</organism>
<dbReference type="InterPro" id="IPR002490">
    <property type="entry name" value="V-ATPase_116kDa_su"/>
</dbReference>
<evidence type="ECO:0000313" key="8">
    <source>
        <dbReference type="EnsemblMetazoa" id="GMOY008171-PA"/>
    </source>
</evidence>
<evidence type="ECO:0000256" key="3">
    <source>
        <dbReference type="ARBA" id="ARBA00022448"/>
    </source>
</evidence>
<dbReference type="GO" id="GO:0046961">
    <property type="term" value="F:proton-transporting ATPase activity, rotational mechanism"/>
    <property type="evidence" value="ECO:0007669"/>
    <property type="project" value="InterPro"/>
</dbReference>
<keyword evidence="7" id="KW-0472">Membrane</keyword>
<reference evidence="8" key="1">
    <citation type="submission" date="2020-05" db="UniProtKB">
        <authorList>
            <consortium name="EnsemblMetazoa"/>
        </authorList>
    </citation>
    <scope>IDENTIFICATION</scope>
    <source>
        <strain evidence="8">Yale</strain>
    </source>
</reference>
<comment type="similarity">
    <text evidence="2">Belongs to the V-ATPase 116 kDa subunit family.</text>
</comment>
<dbReference type="STRING" id="37546.A0A1B0G4C4"/>